<organism evidence="1 2">
    <name type="scientific">Ambrosiozyma monospora</name>
    <name type="common">Yeast</name>
    <name type="synonym">Endomycopsis monosporus</name>
    <dbReference type="NCBI Taxonomy" id="43982"/>
    <lineage>
        <taxon>Eukaryota</taxon>
        <taxon>Fungi</taxon>
        <taxon>Dikarya</taxon>
        <taxon>Ascomycota</taxon>
        <taxon>Saccharomycotina</taxon>
        <taxon>Pichiomycetes</taxon>
        <taxon>Pichiales</taxon>
        <taxon>Pichiaceae</taxon>
        <taxon>Ambrosiozyma</taxon>
    </lineage>
</organism>
<dbReference type="EMBL" id="BSXS01007197">
    <property type="protein sequence ID" value="GME87795.1"/>
    <property type="molecule type" value="Genomic_DNA"/>
</dbReference>
<reference evidence="1" key="1">
    <citation type="submission" date="2023-04" db="EMBL/GenBank/DDBJ databases">
        <title>Ambrosiozyma monospora NBRC 10751.</title>
        <authorList>
            <person name="Ichikawa N."/>
            <person name="Sato H."/>
            <person name="Tonouchi N."/>
        </authorList>
    </citation>
    <scope>NUCLEOTIDE SEQUENCE</scope>
    <source>
        <strain evidence="1">NBRC 10751</strain>
    </source>
</reference>
<accession>A0ACB5TG98</accession>
<gene>
    <name evidence="1" type="ORF">Amon02_000825800</name>
</gene>
<evidence type="ECO:0000313" key="2">
    <source>
        <dbReference type="Proteomes" id="UP001165064"/>
    </source>
</evidence>
<dbReference type="Proteomes" id="UP001165064">
    <property type="component" value="Unassembled WGS sequence"/>
</dbReference>
<proteinExistence type="predicted"/>
<protein>
    <submittedName>
        <fullName evidence="1">Unnamed protein product</fullName>
    </submittedName>
</protein>
<evidence type="ECO:0000313" key="1">
    <source>
        <dbReference type="EMBL" id="GME87795.1"/>
    </source>
</evidence>
<sequence>MMINLRAESIGYKWSSYEPNEFLNIKIPDHTPPGFRRLLDTIKVLHRHEDDFKLIHCKHGKGRTGTVVICYLIWKFNLSFDEASSLFVKKRKVYSSGVTICSQARYCRYFDSFMKLEEFARVQYIDLLKNNIVSLFELEQIEISGAVDLSSHGKFIVKLRNFCEDESDVEEFMQFRESEFQYSQESASFEVIPKEKLVIHQEDLCVCVKLVHNKVVVGTVKFWLNLELELLFANKDEVVVTLPWTDMDGFKGTEKKGAKLFESISVKFKRSS</sequence>
<keyword evidence="2" id="KW-1185">Reference proteome</keyword>
<comment type="caution">
    <text evidence="1">The sequence shown here is derived from an EMBL/GenBank/DDBJ whole genome shotgun (WGS) entry which is preliminary data.</text>
</comment>
<name>A0ACB5TG98_AMBMO</name>